<evidence type="ECO:0000256" key="3">
    <source>
        <dbReference type="ARBA" id="ARBA00023004"/>
    </source>
</evidence>
<dbReference type="InterPro" id="IPR009056">
    <property type="entry name" value="Cyt_c-like_dom"/>
</dbReference>
<evidence type="ECO:0000256" key="4">
    <source>
        <dbReference type="PROSITE-ProRule" id="PRU00433"/>
    </source>
</evidence>
<dbReference type="SUPFAM" id="SSF46626">
    <property type="entry name" value="Cytochrome c"/>
    <property type="match status" value="3"/>
</dbReference>
<dbReference type="RefSeq" id="WP_100001625.1">
    <property type="nucleotide sequence ID" value="NZ_CP017941.1"/>
</dbReference>
<feature type="domain" description="Cytochrome c" evidence="6">
    <location>
        <begin position="272"/>
        <end position="366"/>
    </location>
</feature>
<protein>
    <submittedName>
        <fullName evidence="7">Cytochrome-c oxidase</fullName>
    </submittedName>
</protein>
<dbReference type="GO" id="GO:0020037">
    <property type="term" value="F:heme binding"/>
    <property type="evidence" value="ECO:0007669"/>
    <property type="project" value="InterPro"/>
</dbReference>
<dbReference type="Proteomes" id="UP000232163">
    <property type="component" value="Unassembled WGS sequence"/>
</dbReference>
<dbReference type="PANTHER" id="PTHR40394">
    <property type="entry name" value="LIPOPROTEIN-RELATED"/>
    <property type="match status" value="1"/>
</dbReference>
<dbReference type="InterPro" id="IPR003468">
    <property type="entry name" value="Cyt_c_oxidase_monohaem-su/FixO"/>
</dbReference>
<evidence type="ECO:0000313" key="8">
    <source>
        <dbReference type="Proteomes" id="UP000232163"/>
    </source>
</evidence>
<keyword evidence="2 4" id="KW-0479">Metal-binding</keyword>
<dbReference type="PANTHER" id="PTHR40394:SF2">
    <property type="entry name" value="QUINOL:CYTOCHROME C OXIDOREDUCTASE MEMBRANE PROTEIN"/>
    <property type="match status" value="1"/>
</dbReference>
<feature type="domain" description="Cytochrome c" evidence="6">
    <location>
        <begin position="400"/>
        <end position="495"/>
    </location>
</feature>
<sequence>MSARFVTLVAGIFFFFAAVVTQGFLPFFEPSARTSRVTAVVRTDFGQLKWMMTEATDYTPLQQLGRDVYLREGCWYCHSQYVRPVTGETRRWGPVTESGEFAYDVPHLFGTRRIGPDLMRVGLKFSDEWHLAHFWNPRMLSPDSIMAPYRGLFEEPAQPVAIIDDGAGNRTLERTQVTERLFDFASQERIQLTPNADGLLFVPLEASSKVPVIVIPNEEYKGGAVKIAAETKDLEGLIAYVQKLGMNRGKWRDLFEPQQLEVMDATMPRSSEWIARGKEVYERRCLGCHGIAGDGNGPAATFMFNQRPRSFAAAVFKFRLTKEPLPTDGDLLRTITRGVRGTAMPAWYDLPLNDRLAVIQYIKYELAVDRSDPAEPYAFFVEEPPGAPLYIAKPPEASQQILDRGKEVWQVAKCWECHGMTGKGDGEKAAGLKDDLGFGIVPADLTSGQFKSGATVEDIFRTMTTGMSGTPMPSYRDSLPEEDRWALSYYVLALSAYKDPLTLQTLTISDTDRAALNDLTLEADSPAKAYVPGTDPAQKASELDEGNGGPVTGKRNTTEGG</sequence>
<dbReference type="Pfam" id="PF02433">
    <property type="entry name" value="FixO"/>
    <property type="match status" value="1"/>
</dbReference>
<accession>A0A2N9VVA8</accession>
<comment type="caution">
    <text evidence="7">The sequence shown here is derived from an EMBL/GenBank/DDBJ whole genome shotgun (WGS) entry which is preliminary data.</text>
</comment>
<dbReference type="Pfam" id="PF13442">
    <property type="entry name" value="Cytochrome_CBB3"/>
    <property type="match status" value="1"/>
</dbReference>
<dbReference type="EMBL" id="MZMT01000040">
    <property type="protein sequence ID" value="PIO43426.1"/>
    <property type="molecule type" value="Genomic_DNA"/>
</dbReference>
<organism evidence="7 8">
    <name type="scientific">Phyllobacterium zundukense</name>
    <dbReference type="NCBI Taxonomy" id="1867719"/>
    <lineage>
        <taxon>Bacteria</taxon>
        <taxon>Pseudomonadati</taxon>
        <taxon>Pseudomonadota</taxon>
        <taxon>Alphaproteobacteria</taxon>
        <taxon>Hyphomicrobiales</taxon>
        <taxon>Phyllobacteriaceae</taxon>
        <taxon>Phyllobacterium</taxon>
    </lineage>
</organism>
<reference evidence="7 8" key="1">
    <citation type="journal article" date="2017" name="Int J Environ Stud">
        <title>Does the Miocene-Pliocene relict legume Oxytropis triphylla form nitrogen-fixing nodules with a combination of bacterial strains?</title>
        <authorList>
            <person name="Safronova V."/>
            <person name="Belimov A."/>
            <person name="Sazanova A."/>
            <person name="Kuznetsova I."/>
            <person name="Popova J."/>
            <person name="Andronov E."/>
            <person name="Verkhozina A."/>
            <person name="Tikhonovich I."/>
        </authorList>
    </citation>
    <scope>NUCLEOTIDE SEQUENCE [LARGE SCALE GENOMIC DNA]</scope>
    <source>
        <strain evidence="7 8">Tri-38</strain>
    </source>
</reference>
<evidence type="ECO:0000256" key="2">
    <source>
        <dbReference type="ARBA" id="ARBA00022723"/>
    </source>
</evidence>
<dbReference type="PROSITE" id="PS51007">
    <property type="entry name" value="CYTC"/>
    <property type="match status" value="2"/>
</dbReference>
<dbReference type="Gene3D" id="1.10.760.10">
    <property type="entry name" value="Cytochrome c-like domain"/>
    <property type="match status" value="3"/>
</dbReference>
<gene>
    <name evidence="7" type="ORF">B5P45_18140</name>
</gene>
<evidence type="ECO:0000313" key="7">
    <source>
        <dbReference type="EMBL" id="PIO43426.1"/>
    </source>
</evidence>
<dbReference type="OrthoDB" id="9773456at2"/>
<proteinExistence type="predicted"/>
<evidence type="ECO:0000256" key="1">
    <source>
        <dbReference type="ARBA" id="ARBA00022617"/>
    </source>
</evidence>
<keyword evidence="3 4" id="KW-0408">Iron</keyword>
<dbReference type="GO" id="GO:0009055">
    <property type="term" value="F:electron transfer activity"/>
    <property type="evidence" value="ECO:0007669"/>
    <property type="project" value="InterPro"/>
</dbReference>
<dbReference type="AlphaFoldDB" id="A0A2N9VVA8"/>
<dbReference type="Pfam" id="PF00034">
    <property type="entry name" value="Cytochrom_C"/>
    <property type="match status" value="1"/>
</dbReference>
<feature type="region of interest" description="Disordered" evidence="5">
    <location>
        <begin position="524"/>
        <end position="561"/>
    </location>
</feature>
<keyword evidence="1 4" id="KW-0349">Heme</keyword>
<dbReference type="GO" id="GO:0046872">
    <property type="term" value="F:metal ion binding"/>
    <property type="evidence" value="ECO:0007669"/>
    <property type="project" value="UniProtKB-KW"/>
</dbReference>
<dbReference type="InterPro" id="IPR036909">
    <property type="entry name" value="Cyt_c-like_dom_sf"/>
</dbReference>
<name>A0A2N9VVA8_9HYPH</name>
<keyword evidence="8" id="KW-1185">Reference proteome</keyword>
<evidence type="ECO:0000259" key="6">
    <source>
        <dbReference type="PROSITE" id="PS51007"/>
    </source>
</evidence>
<evidence type="ECO:0000256" key="5">
    <source>
        <dbReference type="SAM" id="MobiDB-lite"/>
    </source>
</evidence>